<dbReference type="Proteomes" id="UP001358586">
    <property type="component" value="Chromosome 8"/>
</dbReference>
<dbReference type="PANTHER" id="PTHR35218">
    <property type="entry name" value="RNASE H DOMAIN-CONTAINING PROTEIN"/>
    <property type="match status" value="1"/>
</dbReference>
<dbReference type="PANTHER" id="PTHR35218:SF9">
    <property type="entry name" value="ENDONUCLEASE_EXONUCLEASE_PHOSPHATASE DOMAIN-CONTAINING PROTEIN"/>
    <property type="match status" value="1"/>
</dbReference>
<proteinExistence type="predicted"/>
<comment type="caution">
    <text evidence="1">The sequence shown here is derived from an EMBL/GenBank/DDBJ whole genome shotgun (WGS) entry which is preliminary data.</text>
</comment>
<dbReference type="EMBL" id="JARKNE010000008">
    <property type="protein sequence ID" value="KAK5812567.1"/>
    <property type="molecule type" value="Genomic_DNA"/>
</dbReference>
<evidence type="ECO:0000313" key="1">
    <source>
        <dbReference type="EMBL" id="KAK5812567.1"/>
    </source>
</evidence>
<accession>A0ABR0P1V6</accession>
<reference evidence="1 2" key="1">
    <citation type="submission" date="2023-03" db="EMBL/GenBank/DDBJ databases">
        <title>WGS of Gossypium arboreum.</title>
        <authorList>
            <person name="Yu D."/>
        </authorList>
    </citation>
    <scope>NUCLEOTIDE SEQUENCE [LARGE SCALE GENOMIC DNA]</scope>
    <source>
        <tissue evidence="1">Leaf</tissue>
    </source>
</reference>
<protein>
    <submittedName>
        <fullName evidence="1">Uncharacterized protein</fullName>
    </submittedName>
</protein>
<name>A0ABR0P1V6_GOSAR</name>
<gene>
    <name evidence="1" type="ORF">PVK06_028002</name>
</gene>
<evidence type="ECO:0000313" key="2">
    <source>
        <dbReference type="Proteomes" id="UP001358586"/>
    </source>
</evidence>
<sequence>MGHRKSVGHKLIVGAKEPNGKGKSGHGFVSAGVFQVQRVKGAILCKPMRNREWEKLVIDLGNSEVLFSLEKSILDSNKHSTVVFKENVQPNSLGDMGEGQVTEVGGGFADTGVRIIGGKFNGRRRGKKLNRTIRDRGNIFKNSSTQGVRTQSFKPDIFSLLKPRVCGRKTDEVIDKLGFQYSHRVEAVEFSGGIWISWKNTVNLEVIRNHPQFILVRICSSVSSQYVFIAFVYGSPNWRKRRLLWEQLKTTIPSASIP</sequence>
<organism evidence="1 2">
    <name type="scientific">Gossypium arboreum</name>
    <name type="common">Tree cotton</name>
    <name type="synonym">Gossypium nanking</name>
    <dbReference type="NCBI Taxonomy" id="29729"/>
    <lineage>
        <taxon>Eukaryota</taxon>
        <taxon>Viridiplantae</taxon>
        <taxon>Streptophyta</taxon>
        <taxon>Embryophyta</taxon>
        <taxon>Tracheophyta</taxon>
        <taxon>Spermatophyta</taxon>
        <taxon>Magnoliopsida</taxon>
        <taxon>eudicotyledons</taxon>
        <taxon>Gunneridae</taxon>
        <taxon>Pentapetalae</taxon>
        <taxon>rosids</taxon>
        <taxon>malvids</taxon>
        <taxon>Malvales</taxon>
        <taxon>Malvaceae</taxon>
        <taxon>Malvoideae</taxon>
        <taxon>Gossypium</taxon>
    </lineage>
</organism>
<keyword evidence="2" id="KW-1185">Reference proteome</keyword>